<keyword evidence="3" id="KW-1185">Reference proteome</keyword>
<feature type="transmembrane region" description="Helical" evidence="1">
    <location>
        <begin position="104"/>
        <end position="123"/>
    </location>
</feature>
<dbReference type="AlphaFoldDB" id="A0A0R1UWL8"/>
<feature type="transmembrane region" description="Helical" evidence="1">
    <location>
        <begin position="39"/>
        <end position="57"/>
    </location>
</feature>
<gene>
    <name evidence="2" type="ORF">FD28_GL002159</name>
</gene>
<feature type="transmembrane region" description="Helical" evidence="1">
    <location>
        <begin position="143"/>
        <end position="163"/>
    </location>
</feature>
<name>A0A0R1UWL8_9LACO</name>
<keyword evidence="1" id="KW-1133">Transmembrane helix</keyword>
<dbReference type="RefSeq" id="WP_057732648.1">
    <property type="nucleotide sequence ID" value="NZ_AZFS01000045.1"/>
</dbReference>
<dbReference type="OrthoDB" id="2297048at2"/>
<comment type="caution">
    <text evidence="2">The sequence shown here is derived from an EMBL/GenBank/DDBJ whole genome shotgun (WGS) entry which is preliminary data.</text>
</comment>
<sequence length="167" mass="18698">MKDSPYMCWVKHLFRVHQDLTPEQSQEANQVGANAFTSLYFYVLISSFIFAGLSSWVSSAQLFRIAIMANFVVAFIVLGGLYVKQSLVLMGVKDLREVPTTNRGIVLFAIRQGLSQTVFFWVFMVFVQITDGSLIEAVENRRILLAALFVGIATGAVTLATDLRHRN</sequence>
<keyword evidence="1" id="KW-0812">Transmembrane</keyword>
<reference evidence="2 3" key="1">
    <citation type="journal article" date="2015" name="Genome Announc.">
        <title>Expanding the biotechnology potential of lactobacilli through comparative genomics of 213 strains and associated genera.</title>
        <authorList>
            <person name="Sun Z."/>
            <person name="Harris H.M."/>
            <person name="McCann A."/>
            <person name="Guo C."/>
            <person name="Argimon S."/>
            <person name="Zhang W."/>
            <person name="Yang X."/>
            <person name="Jeffery I.B."/>
            <person name="Cooney J.C."/>
            <person name="Kagawa T.F."/>
            <person name="Liu W."/>
            <person name="Song Y."/>
            <person name="Salvetti E."/>
            <person name="Wrobel A."/>
            <person name="Rasinkangas P."/>
            <person name="Parkhill J."/>
            <person name="Rea M.C."/>
            <person name="O'Sullivan O."/>
            <person name="Ritari J."/>
            <person name="Douillard F.P."/>
            <person name="Paul Ross R."/>
            <person name="Yang R."/>
            <person name="Briner A.E."/>
            <person name="Felis G.E."/>
            <person name="de Vos W.M."/>
            <person name="Barrangou R."/>
            <person name="Klaenhammer T.R."/>
            <person name="Caufield P.W."/>
            <person name="Cui Y."/>
            <person name="Zhang H."/>
            <person name="O'Toole P.W."/>
        </authorList>
    </citation>
    <scope>NUCLEOTIDE SEQUENCE [LARGE SCALE GENOMIC DNA]</scope>
    <source>
        <strain evidence="2 3">DSM 16381</strain>
    </source>
</reference>
<dbReference type="InterPro" id="IPR021697">
    <property type="entry name" value="DUF3278"/>
</dbReference>
<organism evidence="2 3">
    <name type="scientific">Levilactobacillus hammesii DSM 16381</name>
    <dbReference type="NCBI Taxonomy" id="1423753"/>
    <lineage>
        <taxon>Bacteria</taxon>
        <taxon>Bacillati</taxon>
        <taxon>Bacillota</taxon>
        <taxon>Bacilli</taxon>
        <taxon>Lactobacillales</taxon>
        <taxon>Lactobacillaceae</taxon>
        <taxon>Levilactobacillus</taxon>
    </lineage>
</organism>
<evidence type="ECO:0000256" key="1">
    <source>
        <dbReference type="SAM" id="Phobius"/>
    </source>
</evidence>
<dbReference type="EMBL" id="AZFS01000045">
    <property type="protein sequence ID" value="KRL95672.1"/>
    <property type="molecule type" value="Genomic_DNA"/>
</dbReference>
<protein>
    <submittedName>
        <fullName evidence="2">Uncharacterized protein</fullName>
    </submittedName>
</protein>
<evidence type="ECO:0000313" key="3">
    <source>
        <dbReference type="Proteomes" id="UP000051580"/>
    </source>
</evidence>
<dbReference type="Pfam" id="PF11683">
    <property type="entry name" value="DUF3278"/>
    <property type="match status" value="1"/>
</dbReference>
<keyword evidence="1" id="KW-0472">Membrane</keyword>
<feature type="transmembrane region" description="Helical" evidence="1">
    <location>
        <begin position="63"/>
        <end position="83"/>
    </location>
</feature>
<dbReference type="PATRIC" id="fig|1423753.3.peg.2267"/>
<proteinExistence type="predicted"/>
<evidence type="ECO:0000313" key="2">
    <source>
        <dbReference type="EMBL" id="KRL95672.1"/>
    </source>
</evidence>
<dbReference type="Proteomes" id="UP000051580">
    <property type="component" value="Unassembled WGS sequence"/>
</dbReference>
<accession>A0A0R1UWL8</accession>